<dbReference type="SUPFAM" id="SSF56935">
    <property type="entry name" value="Porins"/>
    <property type="match status" value="2"/>
</dbReference>
<evidence type="ECO:0000256" key="1">
    <source>
        <dbReference type="SAM" id="SignalP"/>
    </source>
</evidence>
<reference evidence="2" key="1">
    <citation type="submission" date="2009-07" db="EMBL/GenBank/DDBJ databases">
        <title>Complete sequence of Geobacter sp. M21.</title>
        <authorList>
            <consortium name="US DOE Joint Genome Institute"/>
            <person name="Lucas S."/>
            <person name="Copeland A."/>
            <person name="Lapidus A."/>
            <person name="Glavina del Rio T."/>
            <person name="Dalin E."/>
            <person name="Tice H."/>
            <person name="Bruce D."/>
            <person name="Goodwin L."/>
            <person name="Pitluck S."/>
            <person name="Saunders E."/>
            <person name="Brettin T."/>
            <person name="Detter J.C."/>
            <person name="Han C."/>
            <person name="Larimer F."/>
            <person name="Land M."/>
            <person name="Hauser L."/>
            <person name="Kyrpides N."/>
            <person name="Ovchinnikova G."/>
            <person name="Lovley D."/>
        </authorList>
    </citation>
    <scope>NUCLEOTIDE SEQUENCE [LARGE SCALE GENOMIC DNA]</scope>
    <source>
        <strain evidence="2">M21</strain>
    </source>
</reference>
<organism evidence="2">
    <name type="scientific">Geobacter sp. (strain M21)</name>
    <dbReference type="NCBI Taxonomy" id="443144"/>
    <lineage>
        <taxon>Bacteria</taxon>
        <taxon>Pseudomonadati</taxon>
        <taxon>Thermodesulfobacteriota</taxon>
        <taxon>Desulfuromonadia</taxon>
        <taxon>Geobacterales</taxon>
        <taxon>Geobacteraceae</taxon>
        <taxon>Geobacter</taxon>
    </lineage>
</organism>
<dbReference type="PROSITE" id="PS51257">
    <property type="entry name" value="PROKAR_LIPOPROTEIN"/>
    <property type="match status" value="1"/>
</dbReference>
<proteinExistence type="predicted"/>
<evidence type="ECO:0008006" key="3">
    <source>
        <dbReference type="Google" id="ProtNLM"/>
    </source>
</evidence>
<keyword evidence="1" id="KW-0732">Signal</keyword>
<dbReference type="HOGENOM" id="CLU_349094_0_0_7"/>
<feature type="signal peptide" evidence="1">
    <location>
        <begin position="1"/>
        <end position="25"/>
    </location>
</feature>
<dbReference type="NCBIfam" id="TIGR03509">
    <property type="entry name" value="OMP_MtrB_PioB"/>
    <property type="match status" value="1"/>
</dbReference>
<dbReference type="eggNOG" id="COG3637">
    <property type="taxonomic scope" value="Bacteria"/>
</dbReference>
<dbReference type="Pfam" id="PF11854">
    <property type="entry name" value="MtrB_PioB"/>
    <property type="match status" value="1"/>
</dbReference>
<protein>
    <recommendedName>
        <fullName evidence="3">TonB-dependent receptor</fullName>
    </recommendedName>
</protein>
<gene>
    <name evidence="2" type="ordered locus">GM21_0398</name>
</gene>
<accession>C6DYX8</accession>
<sequence length="807" mass="89017">MKRKSFRYAAVSMLATAIACGTALAETGKVTISGEVNAGVQQTKIDGASEKFQEYRDLQEGVRLNDFRLKVDGVDTPYYLDMKVKNLVQEDEFYSVKGGVHGKYNFGLFYDAIPHNFSKGQLILNNVGGGTFRVADEIQSALQANEVLKSDRGALVNPANGMAADAGMVNIVNNLYRDSSNTIKYGLKRSKTGFNLDFAPAEDVKVWTKVNSEKRTGTRRINQGTYERWVNGTTPTTHVDDFFLAAGIELPEVLDYRTTTVSVGTGVYKKKWLADAEYTFTNFENRVDSLVWDNPFRLDSAQATNATGGSGNAFNRGRSALGQMTLSPDSKSHDIALSGSIELPMHSRFTGNVSYGWVTQDDAFDPITLNTAIVIPAGDLTSLASRPNSLDGKVATLFQSYQLSSKPTDSLAVTAKYRYYDYDNKSDHLNMVGYSAFGDSFWRVFKNDVPGPDAPVRNEALSYTRQNAELSADYQVLKPLTVIVEGFWEDWDRQDLRIDGTTEVGVGGGFVYKPTKTAKLKGNYRYGHRTVDGYEPGATAANPEAVGLQNYDWAERVRHKADLRLQVAPTQAVTVGLNGQYLNDDFGGDNRFGLKKSDAVTGTIDVNYAVSDVVSIYASYAKDYRKGHMKSGAKDDGFDFGDATVDESDVYGNFNPLNDWNSDTYEKVDTIGLGVTFQVIPEKLTLNTTYNISYSKVDVNTYNPNAATAVANGYAEGAKLGNAVAQDWSTITNKYQEVKADLGYSFTKNLKVGATYMYELFMQDDFSNTGAYTAGSTYENSTKYLYTGANNYSYDAHVFGAYMNYKF</sequence>
<dbReference type="STRING" id="443144.GM21_0398"/>
<evidence type="ECO:0000313" key="2">
    <source>
        <dbReference type="EMBL" id="ACT16479.1"/>
    </source>
</evidence>
<dbReference type="EMBL" id="CP001661">
    <property type="protein sequence ID" value="ACT16479.1"/>
    <property type="molecule type" value="Genomic_DNA"/>
</dbReference>
<dbReference type="KEGG" id="gem:GM21_0398"/>
<dbReference type="AlphaFoldDB" id="C6DYX8"/>
<feature type="chain" id="PRO_5002964351" description="TonB-dependent receptor" evidence="1">
    <location>
        <begin position="26"/>
        <end position="807"/>
    </location>
</feature>
<dbReference type="InterPro" id="IPR020016">
    <property type="entry name" value="Decahaem-assoc_OM_MtrB/PioB"/>
</dbReference>
<name>C6DYX8_GEOSM</name>